<feature type="compositionally biased region" description="Acidic residues" evidence="2">
    <location>
        <begin position="399"/>
        <end position="409"/>
    </location>
</feature>
<organism evidence="4">
    <name type="scientific">Chaetoceros debilis</name>
    <dbReference type="NCBI Taxonomy" id="122233"/>
    <lineage>
        <taxon>Eukaryota</taxon>
        <taxon>Sar</taxon>
        <taxon>Stramenopiles</taxon>
        <taxon>Ochrophyta</taxon>
        <taxon>Bacillariophyta</taxon>
        <taxon>Coscinodiscophyceae</taxon>
        <taxon>Chaetocerotophycidae</taxon>
        <taxon>Chaetocerotales</taxon>
        <taxon>Chaetocerotaceae</taxon>
        <taxon>Chaetoceros</taxon>
    </lineage>
</organism>
<dbReference type="SUPFAM" id="SSF82185">
    <property type="entry name" value="Histone H3 K4-specific methyltransferase SET7/9 N-terminal domain"/>
    <property type="match status" value="4"/>
</dbReference>
<evidence type="ECO:0000313" key="4">
    <source>
        <dbReference type="EMBL" id="CAE0472419.1"/>
    </source>
</evidence>
<name>A0A6S8XPH2_9STRA</name>
<feature type="region of interest" description="Disordered" evidence="2">
    <location>
        <begin position="383"/>
        <end position="414"/>
    </location>
</feature>
<feature type="region of interest" description="Disordered" evidence="2">
    <location>
        <begin position="86"/>
        <end position="128"/>
    </location>
</feature>
<feature type="compositionally biased region" description="Low complexity" evidence="2">
    <location>
        <begin position="87"/>
        <end position="97"/>
    </location>
</feature>
<dbReference type="EMBL" id="HBIO01022462">
    <property type="protein sequence ID" value="CAE0472413.1"/>
    <property type="molecule type" value="Transcribed_RNA"/>
</dbReference>
<dbReference type="Pfam" id="PF02493">
    <property type="entry name" value="MORN"/>
    <property type="match status" value="10"/>
</dbReference>
<dbReference type="SMART" id="SM00698">
    <property type="entry name" value="MORN"/>
    <property type="match status" value="11"/>
</dbReference>
<gene>
    <name evidence="3" type="ORF">CDEB00056_LOCUS17266</name>
    <name evidence="4" type="ORF">CDEB00056_LOCUS17272</name>
</gene>
<feature type="compositionally biased region" description="Polar residues" evidence="2">
    <location>
        <begin position="110"/>
        <end position="121"/>
    </location>
</feature>
<evidence type="ECO:0000256" key="2">
    <source>
        <dbReference type="SAM" id="MobiDB-lite"/>
    </source>
</evidence>
<dbReference type="AlphaFoldDB" id="A0A6S8XPH2"/>
<dbReference type="PANTHER" id="PTHR43215">
    <property type="entry name" value="RADIAL SPOKE HEAD 1 HOMOLOG"/>
    <property type="match status" value="1"/>
</dbReference>
<protein>
    <recommendedName>
        <fullName evidence="5">MORN repeat-containing protein 5</fullName>
    </recommendedName>
</protein>
<dbReference type="InterPro" id="IPR003409">
    <property type="entry name" value="MORN"/>
</dbReference>
<reference evidence="4" key="1">
    <citation type="submission" date="2021-01" db="EMBL/GenBank/DDBJ databases">
        <authorList>
            <person name="Corre E."/>
            <person name="Pelletier E."/>
            <person name="Niang G."/>
            <person name="Scheremetjew M."/>
            <person name="Finn R."/>
            <person name="Kale V."/>
            <person name="Holt S."/>
            <person name="Cochrane G."/>
            <person name="Meng A."/>
            <person name="Brown T."/>
            <person name="Cohen L."/>
        </authorList>
    </citation>
    <scope>NUCLEOTIDE SEQUENCE</scope>
    <source>
        <strain evidence="4">MM31A-1</strain>
    </source>
</reference>
<feature type="compositionally biased region" description="Basic residues" evidence="2">
    <location>
        <begin position="266"/>
        <end position="278"/>
    </location>
</feature>
<sequence>MPPSITYDGAATISTGGGNGSGSGVKLKLKLKLKRGQSPPSQGSGQGSRSCQGSRSRSGSESFKSIHRIIHCPRRNTTYEGYILAASQSSSSSNSSSKGRRKKKHHDLYQAQSQAQDTGTDVSLALAPSAPSPAPVMDYIKHGKGVLHDHTNHTILSGYFQHDVVIGHALQTIYDNSGRYALAQYEGTFRTNAGDGAGDVDDPGSDCGGGGGGGLLLRHGKGKIAWHGTNDMYYGEFHNGIMQGMGTFTWGANGDRYEGPFAKGRMHTSTHASGHGHGHGGGGDCPPGKMVTMGRHGRGGEDVFVGGWRKGLMHGWGRKCFGNGDLFCGYYHRDVRQGYGSYHWQNGDVYVGAWDDGRFCNKSRGRGVKALVKMKTIEMDANTDADALPANGNGNGNDDANDNDNDEETTLSRRSDITEVYHGEWCGDVAHGNGMKQYSNGDYYLGEFIDDMRHGYGIYKWSNGDVYEGEFVDGLCTGLGLKRMVVVSDDDGNDGNDTADVDIDVYDGEWVEDKANGYGVKTFGATGDIHMGQYQNDERHGHGLYRWAANGNEYEGDFREGEQTGFGTFRRMNTSTRLMTDLNAPMNTDEDVDTTFSTTNTSTHGNGLVYSGKWKDGRKNGPGFLRVRAHVEVGGILHSVEKLYFDLYVRGTRVSRQHFDIAMDMDGTRNSNADKNDVNVGLSSWDDADMEACLEQLRAKQMCRRELRREHFKPHT</sequence>
<accession>A0A6S8XPH2</accession>
<feature type="compositionally biased region" description="Low complexity" evidence="2">
    <location>
        <begin position="384"/>
        <end position="398"/>
    </location>
</feature>
<proteinExistence type="predicted"/>
<keyword evidence="1" id="KW-0677">Repeat</keyword>
<dbReference type="PANTHER" id="PTHR43215:SF14">
    <property type="entry name" value="RADIAL SPOKE HEAD 1 HOMOLOG"/>
    <property type="match status" value="1"/>
</dbReference>
<dbReference type="Gene3D" id="2.20.110.10">
    <property type="entry name" value="Histone H3 K4-specific methyltransferase SET7/9 N-terminal domain"/>
    <property type="match status" value="4"/>
</dbReference>
<feature type="region of interest" description="Disordered" evidence="2">
    <location>
        <begin position="1"/>
        <end position="69"/>
    </location>
</feature>
<evidence type="ECO:0008006" key="5">
    <source>
        <dbReference type="Google" id="ProtNLM"/>
    </source>
</evidence>
<feature type="region of interest" description="Disordered" evidence="2">
    <location>
        <begin position="266"/>
        <end position="285"/>
    </location>
</feature>
<evidence type="ECO:0000256" key="1">
    <source>
        <dbReference type="ARBA" id="ARBA00022737"/>
    </source>
</evidence>
<evidence type="ECO:0000313" key="3">
    <source>
        <dbReference type="EMBL" id="CAE0472413.1"/>
    </source>
</evidence>
<feature type="compositionally biased region" description="Low complexity" evidence="2">
    <location>
        <begin position="36"/>
        <end position="60"/>
    </location>
</feature>
<dbReference type="EMBL" id="HBIO01022468">
    <property type="protein sequence ID" value="CAE0472419.1"/>
    <property type="molecule type" value="Transcribed_RNA"/>
</dbReference>